<name>A0A699X2I1_TANCI</name>
<comment type="caution">
    <text evidence="1">The sequence shown here is derived from an EMBL/GenBank/DDBJ whole genome shotgun (WGS) entry which is preliminary data.</text>
</comment>
<gene>
    <name evidence="1" type="ORF">Tci_926251</name>
</gene>
<reference evidence="1" key="1">
    <citation type="journal article" date="2019" name="Sci. Rep.">
        <title>Draft genome of Tanacetum cinerariifolium, the natural source of mosquito coil.</title>
        <authorList>
            <person name="Yamashiro T."/>
            <person name="Shiraishi A."/>
            <person name="Satake H."/>
            <person name="Nakayama K."/>
        </authorList>
    </citation>
    <scope>NUCLEOTIDE SEQUENCE</scope>
</reference>
<accession>A0A699X2I1</accession>
<organism evidence="1">
    <name type="scientific">Tanacetum cinerariifolium</name>
    <name type="common">Dalmatian daisy</name>
    <name type="synonym">Chrysanthemum cinerariifolium</name>
    <dbReference type="NCBI Taxonomy" id="118510"/>
    <lineage>
        <taxon>Eukaryota</taxon>
        <taxon>Viridiplantae</taxon>
        <taxon>Streptophyta</taxon>
        <taxon>Embryophyta</taxon>
        <taxon>Tracheophyta</taxon>
        <taxon>Spermatophyta</taxon>
        <taxon>Magnoliopsida</taxon>
        <taxon>eudicotyledons</taxon>
        <taxon>Gunneridae</taxon>
        <taxon>Pentapetalae</taxon>
        <taxon>asterids</taxon>
        <taxon>campanulids</taxon>
        <taxon>Asterales</taxon>
        <taxon>Asteraceae</taxon>
        <taxon>Asteroideae</taxon>
        <taxon>Anthemideae</taxon>
        <taxon>Anthemidinae</taxon>
        <taxon>Tanacetum</taxon>
    </lineage>
</organism>
<proteinExistence type="predicted"/>
<dbReference type="EMBL" id="BKCJ011804059">
    <property type="protein sequence ID" value="GFD54282.1"/>
    <property type="molecule type" value="Genomic_DNA"/>
</dbReference>
<evidence type="ECO:0000313" key="1">
    <source>
        <dbReference type="EMBL" id="GFD54282.1"/>
    </source>
</evidence>
<feature type="non-terminal residue" evidence="1">
    <location>
        <position position="1"/>
    </location>
</feature>
<protein>
    <submittedName>
        <fullName evidence="1">Uncharacterized protein</fullName>
    </submittedName>
</protein>
<dbReference type="AlphaFoldDB" id="A0A699X2I1"/>
<sequence length="66" mass="7218">QVATPRPLLAGRDAMVVEQGPQREIGRVGNVDSADIDQRRALVVEVDPDRRRVERGVEDDAAVGQL</sequence>